<name>A0AA86PMF2_9EUKA</name>
<reference evidence="3 4" key="2">
    <citation type="submission" date="2024-07" db="EMBL/GenBank/DDBJ databases">
        <authorList>
            <person name="Akdeniz Z."/>
        </authorList>
    </citation>
    <scope>NUCLEOTIDE SEQUENCE [LARGE SCALE GENOMIC DNA]</scope>
</reference>
<dbReference type="InterPro" id="IPR003409">
    <property type="entry name" value="MORN"/>
</dbReference>
<evidence type="ECO:0000313" key="3">
    <source>
        <dbReference type="EMBL" id="CAL6048641.1"/>
    </source>
</evidence>
<keyword evidence="1" id="KW-0677">Repeat</keyword>
<dbReference type="AlphaFoldDB" id="A0AA86PMF2"/>
<accession>A0AA86PMF2</accession>
<dbReference type="SUPFAM" id="SSF82185">
    <property type="entry name" value="Histone H3 K4-specific methyltransferase SET7/9 N-terminal domain"/>
    <property type="match status" value="2"/>
</dbReference>
<proteinExistence type="predicted"/>
<evidence type="ECO:0000256" key="1">
    <source>
        <dbReference type="ARBA" id="ARBA00022737"/>
    </source>
</evidence>
<organism evidence="2">
    <name type="scientific">Hexamita inflata</name>
    <dbReference type="NCBI Taxonomy" id="28002"/>
    <lineage>
        <taxon>Eukaryota</taxon>
        <taxon>Metamonada</taxon>
        <taxon>Diplomonadida</taxon>
        <taxon>Hexamitidae</taxon>
        <taxon>Hexamitinae</taxon>
        <taxon>Hexamita</taxon>
    </lineage>
</organism>
<dbReference type="EMBL" id="CAXDID020000176">
    <property type="protein sequence ID" value="CAL6048641.1"/>
    <property type="molecule type" value="Genomic_DNA"/>
</dbReference>
<reference evidence="2" key="1">
    <citation type="submission" date="2023-06" db="EMBL/GenBank/DDBJ databases">
        <authorList>
            <person name="Kurt Z."/>
        </authorList>
    </citation>
    <scope>NUCLEOTIDE SEQUENCE</scope>
</reference>
<dbReference type="EMBL" id="CATOUU010000652">
    <property type="protein sequence ID" value="CAI9937787.1"/>
    <property type="molecule type" value="Genomic_DNA"/>
</dbReference>
<dbReference type="Proteomes" id="UP001642409">
    <property type="component" value="Unassembled WGS sequence"/>
</dbReference>
<evidence type="ECO:0000313" key="4">
    <source>
        <dbReference type="Proteomes" id="UP001642409"/>
    </source>
</evidence>
<evidence type="ECO:0000313" key="2">
    <source>
        <dbReference type="EMBL" id="CAI9937787.1"/>
    </source>
</evidence>
<dbReference type="Pfam" id="PF02493">
    <property type="entry name" value="MORN"/>
    <property type="match status" value="3"/>
</dbReference>
<keyword evidence="4" id="KW-1185">Reference proteome</keyword>
<comment type="caution">
    <text evidence="2">The sequence shown here is derived from an EMBL/GenBank/DDBJ whole genome shotgun (WGS) entry which is preliminary data.</text>
</comment>
<dbReference type="PANTHER" id="PTHR43215">
    <property type="entry name" value="RADIAL SPOKE HEAD 1 HOMOLOG"/>
    <property type="match status" value="1"/>
</dbReference>
<gene>
    <name evidence="2" type="ORF">HINF_LOCUS25432</name>
    <name evidence="3" type="ORF">HINF_LOCUS42788</name>
</gene>
<dbReference type="SMART" id="SM00698">
    <property type="entry name" value="MORN"/>
    <property type="match status" value="3"/>
</dbReference>
<protein>
    <submittedName>
        <fullName evidence="2">Uncharacterized protein</fullName>
    </submittedName>
</protein>
<sequence length="969" mass="111317">MQDTFVDELNQFHQYPQQIEQNGQILQITFPDETTMIPISVDNQNNGLAIIDYADHSSYQGKIKQNQPAEFGLYEATGASILGNISNQLLNGPGAIRYSNGSIVKGNFHQNQLNAFGTAYEAQNNLYYAGDFRLSQPEGLGTMIQGDPQQIWQEEHESVNLYFGYFQNGVPHGRGVQFRADELRSQRFNRYEGYFSFGQRDGPGCLLLANGDQLIGQFRSGVKIGTFIYISEQGQLEFRFYENDLQKHQFQCSQYYVARANELKCVVIEIYEEKQFQQFISTFKNEKQTENQFKQLTETILRTCKKLTVPLKMGLVEDLRVCQPLMSEQIAEVSRQAVFQEQISEELTQEIESVKSAVINNYEIIKFVFDVYRARDQQLVNRKRNLEYPDELAELLAEFQTLTAPNENNSPSLSYQQKSPQLDRQISQQQLSYQNINAKSTEDRPAVDVELSNQDSMVIENTRGGDTRSEEALNLHDNKSADMQIQNLEMSGIQVPQQQQLYESCQKFYDETQHLPKGCSSTDNSLIYSFFHALDNQYTISKQSVIAFYQDLANHLNKQDVLLYSEAYLELLLNQYQKPSDSFSIINQFSINEPFCSSQYVFGFNQFLGLILQSFEIFNLNSAATFIQFIVNFAKGLMQHMQKIFVTDQTLTQKVFTNPNEIAMFKPKIQDRDNDGVSVAGKSQAGKSIISNKTKIAKTSGQLQPAIPRVLVRDSSYQLSEIEQAFVRMGNVDKKLTQIFKYNQKYERNLIHFKQVNEEIEAVITQYYGVSSTQYVHTEHLTALQYLEKVFNKLNTIFNIPKYQDDIQFYINALQPILVKYCGFDVFGYKQNVVKARADVSDADKQSKQFIMQEKIPCSIFYQLLCNVQMSPQLVQAILCCIIMQSPKLEQVEETQQQPNGEEEDDDMRNSVRSASIMSSANFGTRAEKEEDQTHEAVQQMFEVKKFDQLVVKQMAGDFLQQLVSEMSQ</sequence>
<dbReference type="PANTHER" id="PTHR43215:SF14">
    <property type="entry name" value="RADIAL SPOKE HEAD 1 HOMOLOG"/>
    <property type="match status" value="1"/>
</dbReference>